<dbReference type="Proteomes" id="UP001409585">
    <property type="component" value="Unassembled WGS sequence"/>
</dbReference>
<name>A0AAV3U493_9ALTE</name>
<evidence type="ECO:0000313" key="1">
    <source>
        <dbReference type="EMBL" id="GAA4946455.1"/>
    </source>
</evidence>
<reference evidence="2" key="1">
    <citation type="journal article" date="2019" name="Int. J. Syst. Evol. Microbiol.">
        <title>The Global Catalogue of Microorganisms (GCM) 10K type strain sequencing project: providing services to taxonomists for standard genome sequencing and annotation.</title>
        <authorList>
            <consortium name="The Broad Institute Genomics Platform"/>
            <consortium name="The Broad Institute Genome Sequencing Center for Infectious Disease"/>
            <person name="Wu L."/>
            <person name="Ma J."/>
        </authorList>
    </citation>
    <scope>NUCLEOTIDE SEQUENCE [LARGE SCALE GENOMIC DNA]</scope>
    <source>
        <strain evidence="2">JCM 19134</strain>
    </source>
</reference>
<dbReference type="EMBL" id="BAABLX010000025">
    <property type="protein sequence ID" value="GAA4946455.1"/>
    <property type="molecule type" value="Genomic_DNA"/>
</dbReference>
<accession>A0AAV3U493</accession>
<protein>
    <submittedName>
        <fullName evidence="1">Uncharacterized protein</fullName>
    </submittedName>
</protein>
<organism evidence="1 2">
    <name type="scientific">Halioxenophilus aromaticivorans</name>
    <dbReference type="NCBI Taxonomy" id="1306992"/>
    <lineage>
        <taxon>Bacteria</taxon>
        <taxon>Pseudomonadati</taxon>
        <taxon>Pseudomonadota</taxon>
        <taxon>Gammaproteobacteria</taxon>
        <taxon>Alteromonadales</taxon>
        <taxon>Alteromonadaceae</taxon>
        <taxon>Halioxenophilus</taxon>
    </lineage>
</organism>
<sequence length="122" mass="12757">MFDCIAEKSSELKVGPTNTAASINADGVGIPIPRMIAKIAEMIRTKILLLPASMNTRSANLPPSPVIDIPPITRPAAAQAAVTETILRVVSPSASQMDFSPIRVEGFIAATAMTLKEANAAT</sequence>
<proteinExistence type="predicted"/>
<gene>
    <name evidence="1" type="ORF">GCM10025791_27300</name>
</gene>
<evidence type="ECO:0000313" key="2">
    <source>
        <dbReference type="Proteomes" id="UP001409585"/>
    </source>
</evidence>
<dbReference type="AlphaFoldDB" id="A0AAV3U493"/>
<keyword evidence="2" id="KW-1185">Reference proteome</keyword>
<comment type="caution">
    <text evidence="1">The sequence shown here is derived from an EMBL/GenBank/DDBJ whole genome shotgun (WGS) entry which is preliminary data.</text>
</comment>